<evidence type="ECO:0000256" key="10">
    <source>
        <dbReference type="SAM" id="MobiDB-lite"/>
    </source>
</evidence>
<organism evidence="12 13">
    <name type="scientific">Hymenobacter aquaticus</name>
    <dbReference type="NCBI Taxonomy" id="1867101"/>
    <lineage>
        <taxon>Bacteria</taxon>
        <taxon>Pseudomonadati</taxon>
        <taxon>Bacteroidota</taxon>
        <taxon>Cytophagia</taxon>
        <taxon>Cytophagales</taxon>
        <taxon>Hymenobacteraceae</taxon>
        <taxon>Hymenobacter</taxon>
    </lineage>
</organism>
<dbReference type="PANTHER" id="PTHR33446:SF2">
    <property type="entry name" value="PROTEIN TONB"/>
    <property type="match status" value="1"/>
</dbReference>
<evidence type="ECO:0000313" key="13">
    <source>
        <dbReference type="Proteomes" id="UP000297549"/>
    </source>
</evidence>
<evidence type="ECO:0000256" key="4">
    <source>
        <dbReference type="ARBA" id="ARBA00022475"/>
    </source>
</evidence>
<dbReference type="OrthoDB" id="9812355at2"/>
<evidence type="ECO:0000256" key="1">
    <source>
        <dbReference type="ARBA" id="ARBA00004383"/>
    </source>
</evidence>
<reference evidence="12 13" key="1">
    <citation type="submission" date="2019-04" db="EMBL/GenBank/DDBJ databases">
        <authorList>
            <person name="Feng G."/>
            <person name="Zhang J."/>
            <person name="Zhu H."/>
        </authorList>
    </citation>
    <scope>NUCLEOTIDE SEQUENCE [LARGE SCALE GENOMIC DNA]</scope>
    <source>
        <strain evidence="12 13">JCM 31653</strain>
    </source>
</reference>
<comment type="subcellular location">
    <subcellularLocation>
        <location evidence="1">Cell inner membrane</location>
        <topology evidence="1">Single-pass membrane protein</topology>
        <orientation evidence="1">Periplasmic side</orientation>
    </subcellularLocation>
</comment>
<feature type="region of interest" description="Disordered" evidence="10">
    <location>
        <begin position="275"/>
        <end position="313"/>
    </location>
</feature>
<evidence type="ECO:0000256" key="7">
    <source>
        <dbReference type="ARBA" id="ARBA00022927"/>
    </source>
</evidence>
<dbReference type="GO" id="GO:0015031">
    <property type="term" value="P:protein transport"/>
    <property type="evidence" value="ECO:0007669"/>
    <property type="project" value="UniProtKB-KW"/>
</dbReference>
<dbReference type="AlphaFoldDB" id="A0A4Z0Q2N3"/>
<evidence type="ECO:0000256" key="8">
    <source>
        <dbReference type="ARBA" id="ARBA00022989"/>
    </source>
</evidence>
<dbReference type="Pfam" id="PF03544">
    <property type="entry name" value="TonB_C"/>
    <property type="match status" value="1"/>
</dbReference>
<comment type="similarity">
    <text evidence="2">Belongs to the TonB family.</text>
</comment>
<dbReference type="GO" id="GO:0098797">
    <property type="term" value="C:plasma membrane protein complex"/>
    <property type="evidence" value="ECO:0007669"/>
    <property type="project" value="TreeGrafter"/>
</dbReference>
<keyword evidence="8" id="KW-1133">Transmembrane helix</keyword>
<keyword evidence="6" id="KW-0812">Transmembrane</keyword>
<dbReference type="SUPFAM" id="SSF82185">
    <property type="entry name" value="Histone H3 K4-specific methyltransferase SET7/9 N-terminal domain"/>
    <property type="match status" value="1"/>
</dbReference>
<dbReference type="SUPFAM" id="SSF74653">
    <property type="entry name" value="TolA/TonB C-terminal domain"/>
    <property type="match status" value="1"/>
</dbReference>
<sequence length="313" mass="33805">MARSIEFSLLYSLTMRISTLLLTGLLAGSTITARAQAPAAKPIAVVQRTTIYFDSFGAVLPSEAGADHREEITFRDSVSGTVRVYYPSGKIRRIVPYAYLKGGIRHGVETTWYEAGQMQTRVEYVAGQRQGEFLAYYPTGTLKRRETYAAGQRTAGELFGPDSQPQPFAEESTMPVYPGKEAGLKRDLSAAMRYPAAAKQAKLQGKVLVVFTVDTTGAVKDAHVIKSVAPLLDEAALAAVAKLKRFEPGRQDGVPVAVSFTVPLDFALSAAAQSPYAPATPDVNRGGQPFGRPNYERPGSMNDRRPAAGAVRQ</sequence>
<evidence type="ECO:0000256" key="2">
    <source>
        <dbReference type="ARBA" id="ARBA00006555"/>
    </source>
</evidence>
<keyword evidence="7" id="KW-0653">Protein transport</keyword>
<keyword evidence="5" id="KW-0997">Cell inner membrane</keyword>
<keyword evidence="3" id="KW-0813">Transport</keyword>
<dbReference type="InterPro" id="IPR011652">
    <property type="entry name" value="MORN_2"/>
</dbReference>
<feature type="domain" description="TonB C-terminal" evidence="11">
    <location>
        <begin position="179"/>
        <end position="275"/>
    </location>
</feature>
<evidence type="ECO:0000259" key="11">
    <source>
        <dbReference type="PROSITE" id="PS52015"/>
    </source>
</evidence>
<protein>
    <submittedName>
        <fullName evidence="12">TonB family protein</fullName>
    </submittedName>
</protein>
<dbReference type="GO" id="GO:0055085">
    <property type="term" value="P:transmembrane transport"/>
    <property type="evidence" value="ECO:0007669"/>
    <property type="project" value="InterPro"/>
</dbReference>
<dbReference type="InterPro" id="IPR006260">
    <property type="entry name" value="TonB/TolA_C"/>
</dbReference>
<evidence type="ECO:0000256" key="5">
    <source>
        <dbReference type="ARBA" id="ARBA00022519"/>
    </source>
</evidence>
<keyword evidence="13" id="KW-1185">Reference proteome</keyword>
<name>A0A4Z0Q2N3_9BACT</name>
<dbReference type="PROSITE" id="PS52015">
    <property type="entry name" value="TONB_CTD"/>
    <property type="match status" value="1"/>
</dbReference>
<evidence type="ECO:0000256" key="6">
    <source>
        <dbReference type="ARBA" id="ARBA00022692"/>
    </source>
</evidence>
<dbReference type="NCBIfam" id="TIGR01352">
    <property type="entry name" value="tonB_Cterm"/>
    <property type="match status" value="1"/>
</dbReference>
<dbReference type="Proteomes" id="UP000297549">
    <property type="component" value="Unassembled WGS sequence"/>
</dbReference>
<comment type="caution">
    <text evidence="12">The sequence shown here is derived from an EMBL/GenBank/DDBJ whole genome shotgun (WGS) entry which is preliminary data.</text>
</comment>
<dbReference type="PANTHER" id="PTHR33446">
    <property type="entry name" value="PROTEIN TONB-RELATED"/>
    <property type="match status" value="1"/>
</dbReference>
<dbReference type="Gene3D" id="3.30.1150.10">
    <property type="match status" value="1"/>
</dbReference>
<evidence type="ECO:0000313" key="12">
    <source>
        <dbReference type="EMBL" id="TGE24287.1"/>
    </source>
</evidence>
<dbReference type="InterPro" id="IPR051045">
    <property type="entry name" value="TonB-dependent_transducer"/>
</dbReference>
<keyword evidence="9" id="KW-0472">Membrane</keyword>
<proteinExistence type="inferred from homology"/>
<gene>
    <name evidence="12" type="ORF">E5K00_03470</name>
</gene>
<evidence type="ECO:0000256" key="3">
    <source>
        <dbReference type="ARBA" id="ARBA00022448"/>
    </source>
</evidence>
<dbReference type="GO" id="GO:0031992">
    <property type="term" value="F:energy transducer activity"/>
    <property type="evidence" value="ECO:0007669"/>
    <property type="project" value="TreeGrafter"/>
</dbReference>
<dbReference type="Gene3D" id="2.20.110.10">
    <property type="entry name" value="Histone H3 K4-specific methyltransferase SET7/9 N-terminal domain"/>
    <property type="match status" value="1"/>
</dbReference>
<dbReference type="Pfam" id="PF07661">
    <property type="entry name" value="MORN_2"/>
    <property type="match status" value="3"/>
</dbReference>
<keyword evidence="4" id="KW-1003">Cell membrane</keyword>
<accession>A0A4Z0Q2N3</accession>
<dbReference type="InterPro" id="IPR037682">
    <property type="entry name" value="TonB_C"/>
</dbReference>
<dbReference type="EMBL" id="SRLC01000001">
    <property type="protein sequence ID" value="TGE24287.1"/>
    <property type="molecule type" value="Genomic_DNA"/>
</dbReference>
<evidence type="ECO:0000256" key="9">
    <source>
        <dbReference type="ARBA" id="ARBA00023136"/>
    </source>
</evidence>